<name>A0A0A9C447_ARUDO</name>
<dbReference type="EMBL" id="GBRH01229765">
    <property type="protein sequence ID" value="JAD68130.1"/>
    <property type="molecule type" value="Transcribed_RNA"/>
</dbReference>
<reference evidence="1" key="2">
    <citation type="journal article" date="2015" name="Data Brief">
        <title>Shoot transcriptome of the giant reed, Arundo donax.</title>
        <authorList>
            <person name="Barrero R.A."/>
            <person name="Guerrero F.D."/>
            <person name="Moolhuijzen P."/>
            <person name="Goolsby J.A."/>
            <person name="Tidwell J."/>
            <person name="Bellgard S.E."/>
            <person name="Bellgard M.I."/>
        </authorList>
    </citation>
    <scope>NUCLEOTIDE SEQUENCE</scope>
    <source>
        <tissue evidence="1">Shoot tissue taken approximately 20 cm above the soil surface</tissue>
    </source>
</reference>
<evidence type="ECO:0000313" key="1">
    <source>
        <dbReference type="EMBL" id="JAD68130.1"/>
    </source>
</evidence>
<sequence length="43" mass="4907">MPVAERTIDEGELHSARVLQLHWCAWGTHFIATSRNSHMRSCA</sequence>
<reference evidence="1" key="1">
    <citation type="submission" date="2014-09" db="EMBL/GenBank/DDBJ databases">
        <authorList>
            <person name="Magalhaes I.L.F."/>
            <person name="Oliveira U."/>
            <person name="Santos F.R."/>
            <person name="Vidigal T.H.D.A."/>
            <person name="Brescovit A.D."/>
            <person name="Santos A.J."/>
        </authorList>
    </citation>
    <scope>NUCLEOTIDE SEQUENCE</scope>
    <source>
        <tissue evidence="1">Shoot tissue taken approximately 20 cm above the soil surface</tissue>
    </source>
</reference>
<accession>A0A0A9C447</accession>
<organism evidence="1">
    <name type="scientific">Arundo donax</name>
    <name type="common">Giant reed</name>
    <name type="synonym">Donax arundinaceus</name>
    <dbReference type="NCBI Taxonomy" id="35708"/>
    <lineage>
        <taxon>Eukaryota</taxon>
        <taxon>Viridiplantae</taxon>
        <taxon>Streptophyta</taxon>
        <taxon>Embryophyta</taxon>
        <taxon>Tracheophyta</taxon>
        <taxon>Spermatophyta</taxon>
        <taxon>Magnoliopsida</taxon>
        <taxon>Liliopsida</taxon>
        <taxon>Poales</taxon>
        <taxon>Poaceae</taxon>
        <taxon>PACMAD clade</taxon>
        <taxon>Arundinoideae</taxon>
        <taxon>Arundineae</taxon>
        <taxon>Arundo</taxon>
    </lineage>
</organism>
<proteinExistence type="predicted"/>
<protein>
    <submittedName>
        <fullName evidence="1">Uncharacterized protein</fullName>
    </submittedName>
</protein>
<dbReference type="AlphaFoldDB" id="A0A0A9C447"/>